<dbReference type="GO" id="GO:0016853">
    <property type="term" value="F:isomerase activity"/>
    <property type="evidence" value="ECO:0007669"/>
    <property type="project" value="UniProtKB-KW"/>
</dbReference>
<feature type="chain" id="PRO_5045904418" evidence="3">
    <location>
        <begin position="25"/>
        <end position="226"/>
    </location>
</feature>
<dbReference type="InterPro" id="IPR044666">
    <property type="entry name" value="Cyclophilin_A-like"/>
</dbReference>
<dbReference type="EMBL" id="BAAAVV010000005">
    <property type="protein sequence ID" value="GAA3170247.1"/>
    <property type="molecule type" value="Genomic_DNA"/>
</dbReference>
<evidence type="ECO:0000256" key="3">
    <source>
        <dbReference type="SAM" id="SignalP"/>
    </source>
</evidence>
<sequence>MTARAAGPWLAAAFVLAGCTTTVAGTSTPGDRAAGQGEVGCEWEAIDDLDPYLVDVDTPAGQVPASGTVTLELRTGTGEIPLALDRAGAPCAVASLVSLAEQGYFDGSTCHRETDVPGLQVLQCGDPTGTGRGGPSYRYPTQVDGSETYERGTVAMANAADGFDGSQFFLVWGDSRLPPSYTVVGRVDDAGLAVLDGIAAEGNDGSNGTGDGAPNTPVEIEAATVG</sequence>
<evidence type="ECO:0000313" key="5">
    <source>
        <dbReference type="EMBL" id="GAA3170247.1"/>
    </source>
</evidence>
<name>A0ABP6P894_9ACTN</name>
<evidence type="ECO:0000256" key="1">
    <source>
        <dbReference type="ARBA" id="ARBA00002388"/>
    </source>
</evidence>
<dbReference type="PROSITE" id="PS50072">
    <property type="entry name" value="CSA_PPIASE_2"/>
    <property type="match status" value="1"/>
</dbReference>
<dbReference type="PANTHER" id="PTHR45625:SF3">
    <property type="entry name" value="PEPTIDYL-PROLYL CIS-TRANS ISOMERASE B-RELATED"/>
    <property type="match status" value="1"/>
</dbReference>
<dbReference type="Proteomes" id="UP001499924">
    <property type="component" value="Unassembled WGS sequence"/>
</dbReference>
<dbReference type="SUPFAM" id="SSF50891">
    <property type="entry name" value="Cyclophilin-like"/>
    <property type="match status" value="1"/>
</dbReference>
<keyword evidence="3" id="KW-0732">Signal</keyword>
<protein>
    <submittedName>
        <fullName evidence="5">Peptidylprolyl isomerase</fullName>
    </submittedName>
</protein>
<keyword evidence="5" id="KW-0413">Isomerase</keyword>
<evidence type="ECO:0000313" key="6">
    <source>
        <dbReference type="Proteomes" id="UP001499924"/>
    </source>
</evidence>
<feature type="region of interest" description="Disordered" evidence="2">
    <location>
        <begin position="201"/>
        <end position="226"/>
    </location>
</feature>
<reference evidence="6" key="1">
    <citation type="journal article" date="2019" name="Int. J. Syst. Evol. Microbiol.">
        <title>The Global Catalogue of Microorganisms (GCM) 10K type strain sequencing project: providing services to taxonomists for standard genome sequencing and annotation.</title>
        <authorList>
            <consortium name="The Broad Institute Genomics Platform"/>
            <consortium name="The Broad Institute Genome Sequencing Center for Infectious Disease"/>
            <person name="Wu L."/>
            <person name="Ma J."/>
        </authorList>
    </citation>
    <scope>NUCLEOTIDE SEQUENCE [LARGE SCALE GENOMIC DNA]</scope>
    <source>
        <strain evidence="6">JCM 15614</strain>
    </source>
</reference>
<organism evidence="5 6">
    <name type="scientific">Blastococcus jejuensis</name>
    <dbReference type="NCBI Taxonomy" id="351224"/>
    <lineage>
        <taxon>Bacteria</taxon>
        <taxon>Bacillati</taxon>
        <taxon>Actinomycetota</taxon>
        <taxon>Actinomycetes</taxon>
        <taxon>Geodermatophilales</taxon>
        <taxon>Geodermatophilaceae</taxon>
        <taxon>Blastococcus</taxon>
    </lineage>
</organism>
<evidence type="ECO:0000259" key="4">
    <source>
        <dbReference type="PROSITE" id="PS50072"/>
    </source>
</evidence>
<comment type="function">
    <text evidence="1">PPIases accelerate the folding of proteins. It catalyzes the cis-trans isomerization of proline imidic peptide bonds in oligopeptides.</text>
</comment>
<dbReference type="PROSITE" id="PS51257">
    <property type="entry name" value="PROKAR_LIPOPROTEIN"/>
    <property type="match status" value="1"/>
</dbReference>
<gene>
    <name evidence="5" type="ORF">GCM10010531_24310</name>
</gene>
<dbReference type="RefSeq" id="WP_344689151.1">
    <property type="nucleotide sequence ID" value="NZ_BAAAVV010000005.1"/>
</dbReference>
<keyword evidence="6" id="KW-1185">Reference proteome</keyword>
<accession>A0ABP6P894</accession>
<dbReference type="CDD" id="cd00317">
    <property type="entry name" value="cyclophilin"/>
    <property type="match status" value="1"/>
</dbReference>
<feature type="domain" description="PPIase cyclophilin-type" evidence="4">
    <location>
        <begin position="78"/>
        <end position="225"/>
    </location>
</feature>
<dbReference type="InterPro" id="IPR029000">
    <property type="entry name" value="Cyclophilin-like_dom_sf"/>
</dbReference>
<feature type="signal peptide" evidence="3">
    <location>
        <begin position="1"/>
        <end position="24"/>
    </location>
</feature>
<dbReference type="Gene3D" id="2.40.100.10">
    <property type="entry name" value="Cyclophilin-like"/>
    <property type="match status" value="1"/>
</dbReference>
<evidence type="ECO:0000256" key="2">
    <source>
        <dbReference type="SAM" id="MobiDB-lite"/>
    </source>
</evidence>
<comment type="caution">
    <text evidence="5">The sequence shown here is derived from an EMBL/GenBank/DDBJ whole genome shotgun (WGS) entry which is preliminary data.</text>
</comment>
<proteinExistence type="predicted"/>
<dbReference type="PANTHER" id="PTHR45625">
    <property type="entry name" value="PEPTIDYL-PROLYL CIS-TRANS ISOMERASE-RELATED"/>
    <property type="match status" value="1"/>
</dbReference>
<dbReference type="Pfam" id="PF00160">
    <property type="entry name" value="Pro_isomerase"/>
    <property type="match status" value="1"/>
</dbReference>
<dbReference type="InterPro" id="IPR002130">
    <property type="entry name" value="Cyclophilin-type_PPIase_dom"/>
</dbReference>